<dbReference type="Proteomes" id="UP000536624">
    <property type="component" value="Unassembled WGS sequence"/>
</dbReference>
<dbReference type="EMBL" id="JAALLH010000001">
    <property type="protein sequence ID" value="NIY63985.1"/>
    <property type="molecule type" value="Genomic_DNA"/>
</dbReference>
<gene>
    <name evidence="5" type="ORF">SMALB_1931</name>
</gene>
<dbReference type="GO" id="GO:0031177">
    <property type="term" value="F:phosphopantetheine binding"/>
    <property type="evidence" value="ECO:0007669"/>
    <property type="project" value="InterPro"/>
</dbReference>
<dbReference type="PANTHER" id="PTHR43767">
    <property type="entry name" value="LONG-CHAIN-FATTY-ACID--COA LIGASE"/>
    <property type="match status" value="1"/>
</dbReference>
<dbReference type="GO" id="GO:0017000">
    <property type="term" value="P:antibiotic biosynthetic process"/>
    <property type="evidence" value="ECO:0007669"/>
    <property type="project" value="UniProtKB-ARBA"/>
</dbReference>
<dbReference type="Gene3D" id="3.30.300.30">
    <property type="match status" value="1"/>
</dbReference>
<dbReference type="InterPro" id="IPR020806">
    <property type="entry name" value="PKS_PP-bd"/>
</dbReference>
<protein>
    <submittedName>
        <fullName evidence="5">AMP-dependent synthetase and ligase</fullName>
    </submittedName>
</protein>
<feature type="domain" description="Carrier" evidence="4">
    <location>
        <begin position="182"/>
        <end position="259"/>
    </location>
</feature>
<dbReference type="InterPro" id="IPR050237">
    <property type="entry name" value="ATP-dep_AMP-bd_enzyme"/>
</dbReference>
<dbReference type="Gene3D" id="3.40.50.12780">
    <property type="entry name" value="N-terminal domain of ligase-like"/>
    <property type="match status" value="1"/>
</dbReference>
<dbReference type="PANTHER" id="PTHR43767:SF1">
    <property type="entry name" value="NONRIBOSOMAL PEPTIDE SYNTHASE PES1 (EUROFUNG)-RELATED"/>
    <property type="match status" value="1"/>
</dbReference>
<dbReference type="SUPFAM" id="SSF56801">
    <property type="entry name" value="Acetyl-CoA synthetase-like"/>
    <property type="match status" value="1"/>
</dbReference>
<dbReference type="Pfam" id="PF00550">
    <property type="entry name" value="PP-binding"/>
    <property type="match status" value="1"/>
</dbReference>
<sequence>MLPGTRVRVGGGPDGRESGEGELWVSGPGVMAGFHGGPDATAEVLRDGWFRTGDLARIDASGELVITGRMSDLIIRGGVNIHPSEVEAVLRRFPGVADAAVARRPHPVFGEVPVGYLVAGPGGAVLDRGRVLAACRAELSGFKVPVELFEVADIPRTASGKILRRDLAGLPARALGAEVAGRPPEDLLTLVRSEVAAVLGGTPRAVEPNTALRDLGMDSLTATVLRERLSAVTGLPLSEAVAFDFPTAAALAAHLGERNAAGPAAAGPVIRSATRARRAGTGSAGRWRLLPPASGAGCRSRWSGPWRPASSATRRRRARSTRTPCWRSWGWTPWPRSICAMSSRRGRG</sequence>
<proteinExistence type="predicted"/>
<dbReference type="PROSITE" id="PS50075">
    <property type="entry name" value="CARRIER"/>
    <property type="match status" value="1"/>
</dbReference>
<dbReference type="InterPro" id="IPR045851">
    <property type="entry name" value="AMP-bd_C_sf"/>
</dbReference>
<comment type="caution">
    <text evidence="5">The sequence shown here is derived from an EMBL/GenBank/DDBJ whole genome shotgun (WGS) entry which is preliminary data.</text>
</comment>
<keyword evidence="5" id="KW-0436">Ligase</keyword>
<keyword evidence="2" id="KW-0597">Phosphoprotein</keyword>
<evidence type="ECO:0000313" key="5">
    <source>
        <dbReference type="EMBL" id="NIY63985.1"/>
    </source>
</evidence>
<feature type="region of interest" description="Disordered" evidence="3">
    <location>
        <begin position="300"/>
        <end position="319"/>
    </location>
</feature>
<dbReference type="InterPro" id="IPR036736">
    <property type="entry name" value="ACP-like_sf"/>
</dbReference>
<name>A0A7X5X197_STRMQ</name>
<dbReference type="InterPro" id="IPR042099">
    <property type="entry name" value="ANL_N_sf"/>
</dbReference>
<feature type="region of interest" description="Disordered" evidence="3">
    <location>
        <begin position="1"/>
        <end position="21"/>
    </location>
</feature>
<keyword evidence="1" id="KW-0596">Phosphopantetheine</keyword>
<dbReference type="SUPFAM" id="SSF47336">
    <property type="entry name" value="ACP-like"/>
    <property type="match status" value="1"/>
</dbReference>
<dbReference type="SMART" id="SM00823">
    <property type="entry name" value="PKS_PP"/>
    <property type="match status" value="1"/>
</dbReference>
<dbReference type="Pfam" id="PF13193">
    <property type="entry name" value="AMP-binding_C"/>
    <property type="match status" value="1"/>
</dbReference>
<evidence type="ECO:0000256" key="3">
    <source>
        <dbReference type="SAM" id="MobiDB-lite"/>
    </source>
</evidence>
<dbReference type="AlphaFoldDB" id="A0A7X5X197"/>
<evidence type="ECO:0000259" key="4">
    <source>
        <dbReference type="PROSITE" id="PS50075"/>
    </source>
</evidence>
<dbReference type="InterPro" id="IPR025110">
    <property type="entry name" value="AMP-bd_C"/>
</dbReference>
<dbReference type="GO" id="GO:0016878">
    <property type="term" value="F:acid-thiol ligase activity"/>
    <property type="evidence" value="ECO:0007669"/>
    <property type="project" value="UniProtKB-ARBA"/>
</dbReference>
<organism evidence="5 6">
    <name type="scientific">Streptomyces malaysiensis</name>
    <dbReference type="NCBI Taxonomy" id="92644"/>
    <lineage>
        <taxon>Bacteria</taxon>
        <taxon>Bacillati</taxon>
        <taxon>Actinomycetota</taxon>
        <taxon>Actinomycetes</taxon>
        <taxon>Kitasatosporales</taxon>
        <taxon>Streptomycetaceae</taxon>
        <taxon>Streptomyces</taxon>
        <taxon>Streptomyces violaceusniger group</taxon>
    </lineage>
</organism>
<evidence type="ECO:0000313" key="6">
    <source>
        <dbReference type="Proteomes" id="UP000536624"/>
    </source>
</evidence>
<reference evidence="5 6" key="1">
    <citation type="submission" date="2020-02" db="EMBL/GenBank/DDBJ databases">
        <title>Streptomyces malaysiensis DSM14702 (JHCC583434, PFL_A843) Genome sequencing and assembly.</title>
        <authorList>
            <person name="Samborskyy M."/>
        </authorList>
    </citation>
    <scope>NUCLEOTIDE SEQUENCE [LARGE SCALE GENOMIC DNA]</scope>
    <source>
        <strain evidence="5 6">DSM 14702</strain>
    </source>
</reference>
<dbReference type="Gene3D" id="1.10.1200.10">
    <property type="entry name" value="ACP-like"/>
    <property type="match status" value="1"/>
</dbReference>
<accession>A0A7X5X197</accession>
<dbReference type="InterPro" id="IPR009081">
    <property type="entry name" value="PP-bd_ACP"/>
</dbReference>
<evidence type="ECO:0000256" key="2">
    <source>
        <dbReference type="ARBA" id="ARBA00022553"/>
    </source>
</evidence>
<dbReference type="RefSeq" id="WP_167500642.1">
    <property type="nucleotide sequence ID" value="NZ_JAALLH010000001.1"/>
</dbReference>
<evidence type="ECO:0000256" key="1">
    <source>
        <dbReference type="ARBA" id="ARBA00022450"/>
    </source>
</evidence>